<comment type="caution">
    <text evidence="2">The sequence shown here is derived from an EMBL/GenBank/DDBJ whole genome shotgun (WGS) entry which is preliminary data.</text>
</comment>
<dbReference type="Gene3D" id="1.20.1500.10">
    <property type="entry name" value="YheA/YmcA-like"/>
    <property type="match status" value="1"/>
</dbReference>
<protein>
    <recommendedName>
        <fullName evidence="1">UPF0342 protein G5B47_11605</fullName>
    </recommendedName>
</protein>
<dbReference type="Proteomes" id="UP000480151">
    <property type="component" value="Unassembled WGS sequence"/>
</dbReference>
<reference evidence="2 3" key="1">
    <citation type="submission" date="2020-02" db="EMBL/GenBank/DDBJ databases">
        <authorList>
            <person name="Gao J."/>
            <person name="Sun J."/>
        </authorList>
    </citation>
    <scope>NUCLEOTIDE SEQUENCE [LARGE SCALE GENOMIC DNA]</scope>
    <source>
        <strain evidence="2 3">7124</strain>
    </source>
</reference>
<sequence length="114" mass="13055">MNIYDKAHELARAIKDSSEVADISAALKLVEADPGSKEMLDNFRSSQHELQERMMAGEMPAQEEMEKMEKLFEVLNMNLSIRRLFEAERRLSVVIEDVNKIITGSLEHLYGEDV</sequence>
<dbReference type="HAMAP" id="MF_01526">
    <property type="entry name" value="UPF0342"/>
    <property type="match status" value="1"/>
</dbReference>
<accession>A0A6M1PIL7</accession>
<comment type="similarity">
    <text evidence="1">Belongs to the UPF0342 family.</text>
</comment>
<dbReference type="AlphaFoldDB" id="A0A6M1PIL7"/>
<dbReference type="Pfam" id="PF06133">
    <property type="entry name" value="Com_YlbF"/>
    <property type="match status" value="1"/>
</dbReference>
<name>A0A6M1PIL7_9BACL</name>
<proteinExistence type="inferred from homology"/>
<evidence type="ECO:0000256" key="1">
    <source>
        <dbReference type="HAMAP-Rule" id="MF_01526"/>
    </source>
</evidence>
<evidence type="ECO:0000313" key="3">
    <source>
        <dbReference type="Proteomes" id="UP000480151"/>
    </source>
</evidence>
<dbReference type="SUPFAM" id="SSF158622">
    <property type="entry name" value="YheA/YmcA-like"/>
    <property type="match status" value="1"/>
</dbReference>
<dbReference type="InterPro" id="IPR010368">
    <property type="entry name" value="Com_YlbF"/>
</dbReference>
<gene>
    <name evidence="2" type="ORF">G5B47_11605</name>
</gene>
<evidence type="ECO:0000313" key="2">
    <source>
        <dbReference type="EMBL" id="NGM83060.1"/>
    </source>
</evidence>
<dbReference type="InterPro" id="IPR023378">
    <property type="entry name" value="YheA/YmcA-like_dom_sf"/>
</dbReference>
<dbReference type="RefSeq" id="WP_165098071.1">
    <property type="nucleotide sequence ID" value="NZ_JAAKGU010000004.1"/>
</dbReference>
<keyword evidence="3" id="KW-1185">Reference proteome</keyword>
<organism evidence="2 3">
    <name type="scientific">Paenibacillus apii</name>
    <dbReference type="NCBI Taxonomy" id="1850370"/>
    <lineage>
        <taxon>Bacteria</taxon>
        <taxon>Bacillati</taxon>
        <taxon>Bacillota</taxon>
        <taxon>Bacilli</taxon>
        <taxon>Bacillales</taxon>
        <taxon>Paenibacillaceae</taxon>
        <taxon>Paenibacillus</taxon>
    </lineage>
</organism>
<dbReference type="EMBL" id="JAAKGU010000004">
    <property type="protein sequence ID" value="NGM83060.1"/>
    <property type="molecule type" value="Genomic_DNA"/>
</dbReference>